<organism evidence="1 2">
    <name type="scientific">Zostera marina</name>
    <name type="common">Eelgrass</name>
    <dbReference type="NCBI Taxonomy" id="29655"/>
    <lineage>
        <taxon>Eukaryota</taxon>
        <taxon>Viridiplantae</taxon>
        <taxon>Streptophyta</taxon>
        <taxon>Embryophyta</taxon>
        <taxon>Tracheophyta</taxon>
        <taxon>Spermatophyta</taxon>
        <taxon>Magnoliopsida</taxon>
        <taxon>Liliopsida</taxon>
        <taxon>Zosteraceae</taxon>
        <taxon>Zostera</taxon>
    </lineage>
</organism>
<dbReference type="STRING" id="29655.A0A0K9PE76"/>
<proteinExistence type="predicted"/>
<dbReference type="Proteomes" id="UP000036987">
    <property type="component" value="Unassembled WGS sequence"/>
</dbReference>
<keyword evidence="2" id="KW-1185">Reference proteome</keyword>
<evidence type="ECO:0000313" key="1">
    <source>
        <dbReference type="EMBL" id="KMZ66547.1"/>
    </source>
</evidence>
<evidence type="ECO:0000313" key="2">
    <source>
        <dbReference type="Proteomes" id="UP000036987"/>
    </source>
</evidence>
<dbReference type="OrthoDB" id="1743109at2759"/>
<gene>
    <name evidence="1" type="ORF">ZOSMA_295G00020</name>
</gene>
<name>A0A0K9PE76_ZOSMR</name>
<dbReference type="EMBL" id="LFYR01000969">
    <property type="protein sequence ID" value="KMZ66547.1"/>
    <property type="molecule type" value="Genomic_DNA"/>
</dbReference>
<accession>A0A0K9PE76</accession>
<reference evidence="2" key="1">
    <citation type="journal article" date="2016" name="Nature">
        <title>The genome of the seagrass Zostera marina reveals angiosperm adaptation to the sea.</title>
        <authorList>
            <person name="Olsen J.L."/>
            <person name="Rouze P."/>
            <person name="Verhelst B."/>
            <person name="Lin Y.-C."/>
            <person name="Bayer T."/>
            <person name="Collen J."/>
            <person name="Dattolo E."/>
            <person name="De Paoli E."/>
            <person name="Dittami S."/>
            <person name="Maumus F."/>
            <person name="Michel G."/>
            <person name="Kersting A."/>
            <person name="Lauritano C."/>
            <person name="Lohaus R."/>
            <person name="Toepel M."/>
            <person name="Tonon T."/>
            <person name="Vanneste K."/>
            <person name="Amirebrahimi M."/>
            <person name="Brakel J."/>
            <person name="Bostroem C."/>
            <person name="Chovatia M."/>
            <person name="Grimwood J."/>
            <person name="Jenkins J.W."/>
            <person name="Jueterbock A."/>
            <person name="Mraz A."/>
            <person name="Stam W.T."/>
            <person name="Tice H."/>
            <person name="Bornberg-Bauer E."/>
            <person name="Green P.J."/>
            <person name="Pearson G.A."/>
            <person name="Procaccini G."/>
            <person name="Duarte C.M."/>
            <person name="Schmutz J."/>
            <person name="Reusch T.B.H."/>
            <person name="Van de Peer Y."/>
        </authorList>
    </citation>
    <scope>NUCLEOTIDE SEQUENCE [LARGE SCALE GENOMIC DNA]</scope>
    <source>
        <strain evidence="2">cv. Finnish</strain>
    </source>
</reference>
<sequence>MMRQRAIDEEVAKLLEDEDLSLFGSDNEDLEEDFVVKANLYSEEEEEEEVVTK</sequence>
<comment type="caution">
    <text evidence="1">The sequence shown here is derived from an EMBL/GenBank/DDBJ whole genome shotgun (WGS) entry which is preliminary data.</text>
</comment>
<protein>
    <submittedName>
        <fullName evidence="1">Uncharacterized protein</fullName>
    </submittedName>
</protein>
<dbReference type="AlphaFoldDB" id="A0A0K9PE76"/>